<protein>
    <submittedName>
        <fullName evidence="2">Uncharacterized protein</fullName>
    </submittedName>
</protein>
<organism evidence="2 3">
    <name type="scientific">Arabidopsis thaliana x Arabidopsis arenosa</name>
    <dbReference type="NCBI Taxonomy" id="1240361"/>
    <lineage>
        <taxon>Eukaryota</taxon>
        <taxon>Viridiplantae</taxon>
        <taxon>Streptophyta</taxon>
        <taxon>Embryophyta</taxon>
        <taxon>Tracheophyta</taxon>
        <taxon>Spermatophyta</taxon>
        <taxon>Magnoliopsida</taxon>
        <taxon>eudicotyledons</taxon>
        <taxon>Gunneridae</taxon>
        <taxon>Pentapetalae</taxon>
        <taxon>rosids</taxon>
        <taxon>malvids</taxon>
        <taxon>Brassicales</taxon>
        <taxon>Brassicaceae</taxon>
        <taxon>Camelineae</taxon>
        <taxon>Arabidopsis</taxon>
    </lineage>
</organism>
<sequence>MNDSKQQFAKMPSQCSKHKRRLYHTNPTKSLETILRHNDDDSASNR</sequence>
<proteinExistence type="predicted"/>
<dbReference type="Proteomes" id="UP000694240">
    <property type="component" value="Chromosome 3"/>
</dbReference>
<comment type="caution">
    <text evidence="2">The sequence shown here is derived from an EMBL/GenBank/DDBJ whole genome shotgun (WGS) entry which is preliminary data.</text>
</comment>
<dbReference type="EMBL" id="JAEFBK010000003">
    <property type="protein sequence ID" value="KAG7627832.1"/>
    <property type="molecule type" value="Genomic_DNA"/>
</dbReference>
<evidence type="ECO:0000313" key="2">
    <source>
        <dbReference type="EMBL" id="KAG7627832.1"/>
    </source>
</evidence>
<feature type="region of interest" description="Disordered" evidence="1">
    <location>
        <begin position="1"/>
        <end position="46"/>
    </location>
</feature>
<name>A0A8T2EWQ2_9BRAS</name>
<gene>
    <name evidence="2" type="ORF">ISN45_At03g041420</name>
</gene>
<accession>A0A8T2EWQ2</accession>
<reference evidence="2 3" key="1">
    <citation type="submission" date="2020-12" db="EMBL/GenBank/DDBJ databases">
        <title>Concerted genomic and epigenomic changes stabilize Arabidopsis allopolyploids.</title>
        <authorList>
            <person name="Chen Z."/>
        </authorList>
    </citation>
    <scope>NUCLEOTIDE SEQUENCE [LARGE SCALE GENOMIC DNA]</scope>
    <source>
        <strain evidence="2">Allo738</strain>
        <tissue evidence="2">Leaf</tissue>
    </source>
</reference>
<evidence type="ECO:0000256" key="1">
    <source>
        <dbReference type="SAM" id="MobiDB-lite"/>
    </source>
</evidence>
<dbReference type="AlphaFoldDB" id="A0A8T2EWQ2"/>
<evidence type="ECO:0000313" key="3">
    <source>
        <dbReference type="Proteomes" id="UP000694240"/>
    </source>
</evidence>
<keyword evidence="3" id="KW-1185">Reference proteome</keyword>